<protein>
    <recommendedName>
        <fullName evidence="5">Integral membrane protein</fullName>
    </recommendedName>
</protein>
<feature type="compositionally biased region" description="Basic and acidic residues" evidence="1">
    <location>
        <begin position="44"/>
        <end position="104"/>
    </location>
</feature>
<reference evidence="3 4" key="1">
    <citation type="journal article" date="2012" name="J. Bacteriol.">
        <title>De Novo Genome Project of Cupriavidus basilensis OR16.</title>
        <authorList>
            <person name="Cserhati M."/>
            <person name="Kriszt B."/>
            <person name="Szoboszlay S."/>
            <person name="Toth A."/>
            <person name="Szabo I."/>
            <person name="Tancsics A."/>
            <person name="Nagy I."/>
            <person name="Horvath B."/>
            <person name="Nagy I."/>
            <person name="Kukolya J."/>
        </authorList>
    </citation>
    <scope>NUCLEOTIDE SEQUENCE [LARGE SCALE GENOMIC DNA]</scope>
    <source>
        <strain evidence="3 4">OR16</strain>
    </source>
</reference>
<proteinExistence type="predicted"/>
<dbReference type="Pfam" id="PF11776">
    <property type="entry name" value="RcnB"/>
    <property type="match status" value="1"/>
</dbReference>
<feature type="region of interest" description="Disordered" evidence="1">
    <location>
        <begin position="23"/>
        <end position="117"/>
    </location>
</feature>
<keyword evidence="2" id="KW-0732">Signal</keyword>
<sequence length="168" mass="19067">MRKIKMIAGMALAACSLTSIAGHAQDRGPGGDDRGRPSMGHDQGQNHDNQRGYNDHQRGYNDRDREGDRARGDDRRQQGDRGWEGDRGRERMDGWSSPDRRADRPGPGSWHKGERVPPEYRQRQYVIDDWHAYRLSPPPRGYQWVGVGGDYFLVAIPTGLVFQVVIGR</sequence>
<comment type="caution">
    <text evidence="3">The sequence shown here is derived from an EMBL/GenBank/DDBJ whole genome shotgun (WGS) entry which is preliminary data.</text>
</comment>
<dbReference type="RefSeq" id="WP_006158933.1">
    <property type="nucleotide sequence ID" value="NZ_AHJE01000042.1"/>
</dbReference>
<accession>H1S689</accession>
<evidence type="ECO:0008006" key="5">
    <source>
        <dbReference type="Google" id="ProtNLM"/>
    </source>
</evidence>
<name>H1S689_9BURK</name>
<feature type="chain" id="PRO_5003554218" description="Integral membrane protein" evidence="2">
    <location>
        <begin position="25"/>
        <end position="168"/>
    </location>
</feature>
<gene>
    <name evidence="3" type="ORF">OR16_16997</name>
</gene>
<organism evidence="3 4">
    <name type="scientific">Cupriavidus basilensis OR16</name>
    <dbReference type="NCBI Taxonomy" id="1127483"/>
    <lineage>
        <taxon>Bacteria</taxon>
        <taxon>Pseudomonadati</taxon>
        <taxon>Pseudomonadota</taxon>
        <taxon>Betaproteobacteria</taxon>
        <taxon>Burkholderiales</taxon>
        <taxon>Burkholderiaceae</taxon>
        <taxon>Cupriavidus</taxon>
    </lineage>
</organism>
<feature type="signal peptide" evidence="2">
    <location>
        <begin position="1"/>
        <end position="24"/>
    </location>
</feature>
<feature type="compositionally biased region" description="Basic and acidic residues" evidence="1">
    <location>
        <begin position="24"/>
        <end position="36"/>
    </location>
</feature>
<evidence type="ECO:0000256" key="1">
    <source>
        <dbReference type="SAM" id="MobiDB-lite"/>
    </source>
</evidence>
<dbReference type="OrthoDB" id="6687316at2"/>
<evidence type="ECO:0000256" key="2">
    <source>
        <dbReference type="SAM" id="SignalP"/>
    </source>
</evidence>
<evidence type="ECO:0000313" key="4">
    <source>
        <dbReference type="Proteomes" id="UP000005808"/>
    </source>
</evidence>
<dbReference type="PATRIC" id="fig|1127483.3.peg.3412"/>
<dbReference type="InterPro" id="IPR024572">
    <property type="entry name" value="RcnB"/>
</dbReference>
<dbReference type="Gene3D" id="3.10.450.160">
    <property type="entry name" value="inner membrane protein cigr"/>
    <property type="match status" value="1"/>
</dbReference>
<dbReference type="AlphaFoldDB" id="H1S689"/>
<dbReference type="Proteomes" id="UP000005808">
    <property type="component" value="Unassembled WGS sequence"/>
</dbReference>
<dbReference type="EMBL" id="AHJE01000042">
    <property type="protein sequence ID" value="EHP41913.1"/>
    <property type="molecule type" value="Genomic_DNA"/>
</dbReference>
<evidence type="ECO:0000313" key="3">
    <source>
        <dbReference type="EMBL" id="EHP41913.1"/>
    </source>
</evidence>